<comment type="similarity">
    <text evidence="4">Belongs to the flavin monoamine oxidase family.</text>
</comment>
<dbReference type="PANTHER" id="PTHR10742:SF398">
    <property type="entry name" value="AMINE OXIDASE DOMAIN-CONTAINING PROTEIN-RELATED"/>
    <property type="match status" value="1"/>
</dbReference>
<dbReference type="InterPro" id="IPR002937">
    <property type="entry name" value="Amino_oxidase"/>
</dbReference>
<keyword evidence="5" id="KW-0732">Signal</keyword>
<dbReference type="InterPro" id="IPR001613">
    <property type="entry name" value="Flavin_amine_oxidase"/>
</dbReference>
<keyword evidence="2 4" id="KW-0560">Oxidoreductase</keyword>
<dbReference type="InterPro" id="IPR036188">
    <property type="entry name" value="FAD/NAD-bd_sf"/>
</dbReference>
<dbReference type="PRINTS" id="PR00757">
    <property type="entry name" value="AMINEOXDASEF"/>
</dbReference>
<dbReference type="SUPFAM" id="SSF51905">
    <property type="entry name" value="FAD/NAD(P)-binding domain"/>
    <property type="match status" value="1"/>
</dbReference>
<protein>
    <recommendedName>
        <fullName evidence="4">Amine oxidase</fullName>
        <ecNumber evidence="4">1.4.3.-</ecNumber>
    </recommendedName>
</protein>
<evidence type="ECO:0000313" key="8">
    <source>
        <dbReference type="RefSeq" id="XP_015600936.1"/>
    </source>
</evidence>
<evidence type="ECO:0000259" key="6">
    <source>
        <dbReference type="Pfam" id="PF01593"/>
    </source>
</evidence>
<feature type="binding site" evidence="3">
    <location>
        <position position="245"/>
    </location>
    <ligand>
        <name>FAD</name>
        <dbReference type="ChEBI" id="CHEBI:57692"/>
    </ligand>
</feature>
<dbReference type="Proteomes" id="UP000694920">
    <property type="component" value="Unplaced"/>
</dbReference>
<dbReference type="InterPro" id="IPR050281">
    <property type="entry name" value="Flavin_monoamine_oxidase"/>
</dbReference>
<dbReference type="Gene3D" id="3.90.660.10">
    <property type="match status" value="1"/>
</dbReference>
<keyword evidence="7" id="KW-1185">Reference proteome</keyword>
<dbReference type="SUPFAM" id="SSF54373">
    <property type="entry name" value="FAD-linked reductases, C-terminal domain"/>
    <property type="match status" value="1"/>
</dbReference>
<reference evidence="8" key="1">
    <citation type="submission" date="2025-08" db="UniProtKB">
        <authorList>
            <consortium name="RefSeq"/>
        </authorList>
    </citation>
    <scope>IDENTIFICATION</scope>
</reference>
<feature type="domain" description="Amine oxidase" evidence="6">
    <location>
        <begin position="32"/>
        <end position="483"/>
    </location>
</feature>
<dbReference type="GO" id="GO:0008131">
    <property type="term" value="F:primary methylamine oxidase activity"/>
    <property type="evidence" value="ECO:0007669"/>
    <property type="project" value="UniProtKB-ARBA"/>
</dbReference>
<dbReference type="KEGG" id="ccin:107270430"/>
<evidence type="ECO:0000256" key="2">
    <source>
        <dbReference type="ARBA" id="ARBA00023002"/>
    </source>
</evidence>
<evidence type="ECO:0000256" key="1">
    <source>
        <dbReference type="ARBA" id="ARBA00001974"/>
    </source>
</evidence>
<dbReference type="RefSeq" id="XP_015600936.1">
    <property type="nucleotide sequence ID" value="XM_015745450.2"/>
</dbReference>
<dbReference type="EC" id="1.4.3.-" evidence="4"/>
<feature type="binding site" evidence="3">
    <location>
        <begin position="52"/>
        <end position="53"/>
    </location>
    <ligand>
        <name>FAD</name>
        <dbReference type="ChEBI" id="CHEBI:57692"/>
    </ligand>
</feature>
<dbReference type="PANTHER" id="PTHR10742">
    <property type="entry name" value="FLAVIN MONOAMINE OXIDASE"/>
    <property type="match status" value="1"/>
</dbReference>
<comment type="cofactor">
    <cofactor evidence="1 4">
        <name>FAD</name>
        <dbReference type="ChEBI" id="CHEBI:57692"/>
    </cofactor>
</comment>
<evidence type="ECO:0000313" key="7">
    <source>
        <dbReference type="Proteomes" id="UP000694920"/>
    </source>
</evidence>
<keyword evidence="4" id="KW-0274">FAD</keyword>
<dbReference type="GeneID" id="107270430"/>
<dbReference type="GO" id="GO:0046592">
    <property type="term" value="F:polyamine oxidase activity"/>
    <property type="evidence" value="ECO:0007669"/>
    <property type="project" value="TreeGrafter"/>
</dbReference>
<name>A0AAJ7FNT0_CEPCN</name>
<evidence type="ECO:0000256" key="4">
    <source>
        <dbReference type="RuleBase" id="RU362067"/>
    </source>
</evidence>
<dbReference type="AlphaFoldDB" id="A0AAJ7FNT0"/>
<keyword evidence="4" id="KW-0285">Flavoprotein</keyword>
<dbReference type="Gene3D" id="3.50.50.60">
    <property type="entry name" value="FAD/NAD(P)-binding domain"/>
    <property type="match status" value="1"/>
</dbReference>
<dbReference type="Pfam" id="PF01593">
    <property type="entry name" value="Amino_oxidase"/>
    <property type="match status" value="1"/>
</dbReference>
<feature type="binding site" evidence="3">
    <location>
        <position position="32"/>
    </location>
    <ligand>
        <name>FAD</name>
        <dbReference type="ChEBI" id="CHEBI:57692"/>
    </ligand>
</feature>
<gene>
    <name evidence="8" type="primary">LOC107270430</name>
</gene>
<proteinExistence type="inferred from homology"/>
<feature type="chain" id="PRO_5042590097" description="Amine oxidase" evidence="5">
    <location>
        <begin position="18"/>
        <end position="486"/>
    </location>
</feature>
<evidence type="ECO:0000256" key="5">
    <source>
        <dbReference type="SAM" id="SignalP"/>
    </source>
</evidence>
<accession>A0AAJ7FNT0</accession>
<feature type="signal peptide" evidence="5">
    <location>
        <begin position="1"/>
        <end position="17"/>
    </location>
</feature>
<evidence type="ECO:0000256" key="3">
    <source>
        <dbReference type="PIRSR" id="PIRSR601613-1"/>
    </source>
</evidence>
<organism evidence="7 8">
    <name type="scientific">Cephus cinctus</name>
    <name type="common">Wheat stem sawfly</name>
    <dbReference type="NCBI Taxonomy" id="211228"/>
    <lineage>
        <taxon>Eukaryota</taxon>
        <taxon>Metazoa</taxon>
        <taxon>Ecdysozoa</taxon>
        <taxon>Arthropoda</taxon>
        <taxon>Hexapoda</taxon>
        <taxon>Insecta</taxon>
        <taxon>Pterygota</taxon>
        <taxon>Neoptera</taxon>
        <taxon>Endopterygota</taxon>
        <taxon>Hymenoptera</taxon>
        <taxon>Cephoidea</taxon>
        <taxon>Cephidae</taxon>
        <taxon>Cephus</taxon>
    </lineage>
</organism>
<sequence>MWCWTLLLSCLVSQVCSDSKYPSVIVIGAGSSGIAAASKLFEHGFQNVTILEAENRIGGRVHTTRFADYWVDLGGQWVHGEEGNVVFQLAWPLDLLERSSNRYLNSQLFVTNGTEISKQMGESIIEVYLRIAAEAKNDLKNRSGSIGVYFEQRLNDYYKEAGIDENLRQELTRLIEQLQNSADASDSWHQVSAKGYIEYWDSAGDHVINWKERGYGFILDILMKRYPDPMEELPVLNNTIYNAEVANINYTYTNNTVSVRTTDGRTYEANHVIVTTSLGVLKEQYNTLFSPKLPELKIKTIKGLAFGSVAKIYLSFNETWWPSGSGGFNILWDDKDKEYFKNHTEGDWILDLFGLIPVEHKPRLLCGWMAGPGARRMERIPEDRVLRHMTEYIQRIFGTSYNVTAPTAVLRTQWYNNKHFRGTYSYRSLESERENVWADQLAEPLMKNDTPIVIFAGEATNAHRYSTVHGAVESGWREANRLISLY</sequence>